<dbReference type="AlphaFoldDB" id="A0AA47N158"/>
<evidence type="ECO:0000259" key="2">
    <source>
        <dbReference type="Pfam" id="PF13843"/>
    </source>
</evidence>
<evidence type="ECO:0000256" key="1">
    <source>
        <dbReference type="SAM" id="MobiDB-lite"/>
    </source>
</evidence>
<evidence type="ECO:0000313" key="4">
    <source>
        <dbReference type="Proteomes" id="UP001174136"/>
    </source>
</evidence>
<dbReference type="EMBL" id="JAOPHQ010001719">
    <property type="protein sequence ID" value="KAK0149762.1"/>
    <property type="molecule type" value="Genomic_DNA"/>
</dbReference>
<gene>
    <name evidence="3" type="ORF">N1851_009489</name>
</gene>
<feature type="compositionally biased region" description="Basic residues" evidence="1">
    <location>
        <begin position="1"/>
        <end position="10"/>
    </location>
</feature>
<proteinExistence type="predicted"/>
<sequence>MLTPTRKWRMRQHDASSSEDEIPQAERETFLSRNGTFKWSSVAYHKQGRMAEHKVMEMTPGPTTHAVSHAHDIASTSSYLFITPAKEKIILGMTNLEGFRKYGDGRKRMDETDLHAYIGLLIVAGVCRSRGEAAAGLWDAESGRAIFHATMPPKLFHAYSRLIRFDDRESRPARRATDKLAAIREVWDKWARRLPYLYNPGPDLTVDEQLVPFRSIYIHFTFTPTTTVVSYLPKKNENVVLLSTLHTQRLKIAIARTGSQSSS</sequence>
<organism evidence="3 4">
    <name type="scientific">Merluccius polli</name>
    <name type="common">Benguela hake</name>
    <name type="synonym">Merluccius cadenati</name>
    <dbReference type="NCBI Taxonomy" id="89951"/>
    <lineage>
        <taxon>Eukaryota</taxon>
        <taxon>Metazoa</taxon>
        <taxon>Chordata</taxon>
        <taxon>Craniata</taxon>
        <taxon>Vertebrata</taxon>
        <taxon>Euteleostomi</taxon>
        <taxon>Actinopterygii</taxon>
        <taxon>Neopterygii</taxon>
        <taxon>Teleostei</taxon>
        <taxon>Neoteleostei</taxon>
        <taxon>Acanthomorphata</taxon>
        <taxon>Zeiogadaria</taxon>
        <taxon>Gadariae</taxon>
        <taxon>Gadiformes</taxon>
        <taxon>Gadoidei</taxon>
        <taxon>Merlucciidae</taxon>
        <taxon>Merluccius</taxon>
    </lineage>
</organism>
<evidence type="ECO:0000313" key="3">
    <source>
        <dbReference type="EMBL" id="KAK0149762.1"/>
    </source>
</evidence>
<dbReference type="InterPro" id="IPR029526">
    <property type="entry name" value="PGBD"/>
</dbReference>
<name>A0AA47N158_MERPO</name>
<protein>
    <recommendedName>
        <fullName evidence="2">PiggyBac transposable element-derived protein domain-containing protein</fullName>
    </recommendedName>
</protein>
<keyword evidence="4" id="KW-1185">Reference proteome</keyword>
<dbReference type="Pfam" id="PF13843">
    <property type="entry name" value="DDE_Tnp_1_7"/>
    <property type="match status" value="1"/>
</dbReference>
<dbReference type="PANTHER" id="PTHR46599">
    <property type="entry name" value="PIGGYBAC TRANSPOSABLE ELEMENT-DERIVED PROTEIN 4"/>
    <property type="match status" value="1"/>
</dbReference>
<accession>A0AA47N158</accession>
<feature type="domain" description="PiggyBac transposable element-derived protein" evidence="2">
    <location>
        <begin position="90"/>
        <end position="215"/>
    </location>
</feature>
<reference evidence="3" key="1">
    <citation type="journal article" date="2023" name="Front. Mar. Sci.">
        <title>A new Merluccius polli reference genome to investigate the effects of global change in West African waters.</title>
        <authorList>
            <person name="Mateo J.L."/>
            <person name="Blanco-Fernandez C."/>
            <person name="Garcia-Vazquez E."/>
            <person name="Machado-Schiaffino G."/>
        </authorList>
    </citation>
    <scope>NUCLEOTIDE SEQUENCE</scope>
    <source>
        <strain evidence="3">C29</strain>
        <tissue evidence="3">Fin</tissue>
    </source>
</reference>
<dbReference type="Proteomes" id="UP001174136">
    <property type="component" value="Unassembled WGS sequence"/>
</dbReference>
<comment type="caution">
    <text evidence="3">The sequence shown here is derived from an EMBL/GenBank/DDBJ whole genome shotgun (WGS) entry which is preliminary data.</text>
</comment>
<feature type="region of interest" description="Disordered" evidence="1">
    <location>
        <begin position="1"/>
        <end position="26"/>
    </location>
</feature>
<dbReference type="PANTHER" id="PTHR46599:SF6">
    <property type="entry name" value="DUAL SPECIFICITY PHOSPHATASE 26"/>
    <property type="match status" value="1"/>
</dbReference>